<dbReference type="SUPFAM" id="SSF69572">
    <property type="entry name" value="Activating enzymes of the ubiquitin-like proteins"/>
    <property type="match status" value="1"/>
</dbReference>
<sequence length="499" mass="55055">MDVETATMLELKAKIRQLEEKLATMNSKLEAQASSSCENSSSSRVVRPKISQMSSEVVDSNPYSRLMALKRMGIVDNYENIRTYSVAVVGIGGVGSVTAEMLTRCGIGKLILFDYDKVELANMNRLFFQPHQSGMSKVEAAVQTLREINPDVVIEAHNYNITTVDNYDHFMDRISKGSLTDGPVNLVLSCVDNFEARMAINMACNELNQDWMESGVSENAVSGHIQLIKPGESACFACAPPLIVATGTDEKTLKREGVCAASLPTTMGLVAALLVQNSLKYLLGFGEVGFYVGYNALQDFFPKMTMKPNPGCTNSWCLKRQKEYQERLQSMPKEEVVSKVEEEITHENNDWGIEVSSELTSEQIEQSEKVNYQPDLDEANVSSGDGVSIEELMAKMKSITLGSSTVTKNLPFSTILCVCIYNMCLHALCINTTTTVLPSPSSGEIFTLGFLLFYYHTLNLFTKIGVCSFVSHTYNAEVFCCPHLLAISSFVPLACLIKF</sequence>
<gene>
    <name evidence="10" type="ORF">EB796_001445</name>
</gene>
<dbReference type="PANTHER" id="PTHR10953:SF9">
    <property type="entry name" value="UBIQUITIN-LIKE MODIFIER-ACTIVATING ENZYME 5"/>
    <property type="match status" value="1"/>
</dbReference>
<evidence type="ECO:0000256" key="2">
    <source>
        <dbReference type="ARBA" id="ARBA00016279"/>
    </source>
</evidence>
<dbReference type="InterPro" id="IPR035985">
    <property type="entry name" value="Ubiquitin-activating_enz"/>
</dbReference>
<dbReference type="AlphaFoldDB" id="A0A7J7KPW7"/>
<evidence type="ECO:0000256" key="8">
    <source>
        <dbReference type="SAM" id="Coils"/>
    </source>
</evidence>
<dbReference type="GO" id="GO:0005524">
    <property type="term" value="F:ATP binding"/>
    <property type="evidence" value="ECO:0007669"/>
    <property type="project" value="UniProtKB-KW"/>
</dbReference>
<keyword evidence="5" id="KW-0833">Ubl conjugation pathway</keyword>
<dbReference type="InterPro" id="IPR045886">
    <property type="entry name" value="ThiF/MoeB/HesA"/>
</dbReference>
<evidence type="ECO:0000256" key="4">
    <source>
        <dbReference type="ARBA" id="ARBA00022741"/>
    </source>
</evidence>
<evidence type="ECO:0000256" key="1">
    <source>
        <dbReference type="ARBA" id="ARBA00005339"/>
    </source>
</evidence>
<keyword evidence="6" id="KW-0862">Zinc</keyword>
<dbReference type="GO" id="GO:0071569">
    <property type="term" value="P:protein ufmylation"/>
    <property type="evidence" value="ECO:0007669"/>
    <property type="project" value="TreeGrafter"/>
</dbReference>
<dbReference type="InterPro" id="IPR029752">
    <property type="entry name" value="D-isomer_DH_CS1"/>
</dbReference>
<comment type="caution">
    <text evidence="10">The sequence shown here is derived from an EMBL/GenBank/DDBJ whole genome shotgun (WGS) entry which is preliminary data.</text>
</comment>
<evidence type="ECO:0000256" key="7">
    <source>
        <dbReference type="ARBA" id="ARBA00022840"/>
    </source>
</evidence>
<dbReference type="OrthoDB" id="206053at2759"/>
<dbReference type="GO" id="GO:0046872">
    <property type="term" value="F:metal ion binding"/>
    <property type="evidence" value="ECO:0007669"/>
    <property type="project" value="UniProtKB-KW"/>
</dbReference>
<evidence type="ECO:0000256" key="3">
    <source>
        <dbReference type="ARBA" id="ARBA00022723"/>
    </source>
</evidence>
<evidence type="ECO:0000256" key="5">
    <source>
        <dbReference type="ARBA" id="ARBA00022786"/>
    </source>
</evidence>
<dbReference type="InterPro" id="IPR000594">
    <property type="entry name" value="ThiF_NAD_FAD-bd"/>
</dbReference>
<dbReference type="PANTHER" id="PTHR10953">
    <property type="entry name" value="UBIQUITIN-ACTIVATING ENZYME E1"/>
    <property type="match status" value="1"/>
</dbReference>
<dbReference type="Pfam" id="PF00899">
    <property type="entry name" value="ThiF"/>
    <property type="match status" value="1"/>
</dbReference>
<comment type="similarity">
    <text evidence="1">Belongs to the ubiquitin-activating E1 family. UBA5 subfamily.</text>
</comment>
<keyword evidence="7" id="KW-0067">ATP-binding</keyword>
<organism evidence="10 11">
    <name type="scientific">Bugula neritina</name>
    <name type="common">Brown bryozoan</name>
    <name type="synonym">Sertularia neritina</name>
    <dbReference type="NCBI Taxonomy" id="10212"/>
    <lineage>
        <taxon>Eukaryota</taxon>
        <taxon>Metazoa</taxon>
        <taxon>Spiralia</taxon>
        <taxon>Lophotrochozoa</taxon>
        <taxon>Bryozoa</taxon>
        <taxon>Gymnolaemata</taxon>
        <taxon>Cheilostomatida</taxon>
        <taxon>Flustrina</taxon>
        <taxon>Buguloidea</taxon>
        <taxon>Bugulidae</taxon>
        <taxon>Bugula</taxon>
    </lineage>
</organism>
<feature type="domain" description="THIF-type NAD/FAD binding fold" evidence="9">
    <location>
        <begin position="63"/>
        <end position="313"/>
    </location>
</feature>
<name>A0A7J7KPW7_BUGNE</name>
<feature type="coiled-coil region" evidence="8">
    <location>
        <begin position="1"/>
        <end position="35"/>
    </location>
</feature>
<evidence type="ECO:0000256" key="6">
    <source>
        <dbReference type="ARBA" id="ARBA00022833"/>
    </source>
</evidence>
<reference evidence="10" key="1">
    <citation type="submission" date="2020-06" db="EMBL/GenBank/DDBJ databases">
        <title>Draft genome of Bugula neritina, a colonial animal packing powerful symbionts and potential medicines.</title>
        <authorList>
            <person name="Rayko M."/>
        </authorList>
    </citation>
    <scope>NUCLEOTIDE SEQUENCE [LARGE SCALE GENOMIC DNA]</scope>
    <source>
        <strain evidence="10">Kwan_BN1</strain>
    </source>
</reference>
<accession>A0A7J7KPW7</accession>
<protein>
    <recommendedName>
        <fullName evidence="2">Ubiquitin-like modifier-activating enzyme 5</fullName>
    </recommendedName>
</protein>
<dbReference type="FunFam" id="3.40.50.720:FF:000066">
    <property type="entry name" value="Putative ubiquitin-like modifier-activating enzyme 5"/>
    <property type="match status" value="1"/>
</dbReference>
<dbReference type="PROSITE" id="PS00065">
    <property type="entry name" value="D_2_HYDROXYACID_DH_1"/>
    <property type="match status" value="1"/>
</dbReference>
<proteinExistence type="inferred from homology"/>
<dbReference type="Proteomes" id="UP000593567">
    <property type="component" value="Unassembled WGS sequence"/>
</dbReference>
<keyword evidence="4" id="KW-0547">Nucleotide-binding</keyword>
<dbReference type="EMBL" id="VXIV02000164">
    <property type="protein sequence ID" value="KAF6040231.1"/>
    <property type="molecule type" value="Genomic_DNA"/>
</dbReference>
<evidence type="ECO:0000313" key="10">
    <source>
        <dbReference type="EMBL" id="KAF6040231.1"/>
    </source>
</evidence>
<dbReference type="CDD" id="cd00757">
    <property type="entry name" value="ThiF_MoeB_HesA_family"/>
    <property type="match status" value="1"/>
</dbReference>
<dbReference type="GO" id="GO:0071566">
    <property type="term" value="F:UFM1 activating enzyme activity"/>
    <property type="evidence" value="ECO:0007669"/>
    <property type="project" value="TreeGrafter"/>
</dbReference>
<keyword evidence="3" id="KW-0479">Metal-binding</keyword>
<keyword evidence="11" id="KW-1185">Reference proteome</keyword>
<dbReference type="GO" id="GO:0005829">
    <property type="term" value="C:cytosol"/>
    <property type="evidence" value="ECO:0007669"/>
    <property type="project" value="TreeGrafter"/>
</dbReference>
<evidence type="ECO:0000313" key="11">
    <source>
        <dbReference type="Proteomes" id="UP000593567"/>
    </source>
</evidence>
<evidence type="ECO:0000259" key="9">
    <source>
        <dbReference type="Pfam" id="PF00899"/>
    </source>
</evidence>
<dbReference type="Gene3D" id="3.40.50.720">
    <property type="entry name" value="NAD(P)-binding Rossmann-like Domain"/>
    <property type="match status" value="1"/>
</dbReference>
<keyword evidence="8" id="KW-0175">Coiled coil</keyword>